<dbReference type="RefSeq" id="WP_101588317.1">
    <property type="nucleotide sequence ID" value="NZ_FXZM01000004.1"/>
</dbReference>
<gene>
    <name evidence="7" type="ORF">BJEO58_01019</name>
</gene>
<dbReference type="GO" id="GO:0005737">
    <property type="term" value="C:cytoplasm"/>
    <property type="evidence" value="ECO:0007669"/>
    <property type="project" value="TreeGrafter"/>
</dbReference>
<feature type="domain" description="Ketopantoate reductase C-terminal" evidence="6">
    <location>
        <begin position="172"/>
        <end position="293"/>
    </location>
</feature>
<dbReference type="Gene3D" id="1.10.1040.10">
    <property type="entry name" value="N-(1-d-carboxylethyl)-l-norvaline Dehydrogenase, domain 2"/>
    <property type="match status" value="1"/>
</dbReference>
<dbReference type="Gene3D" id="3.40.50.720">
    <property type="entry name" value="NAD(P)-binding Rossmann-like Domain"/>
    <property type="match status" value="1"/>
</dbReference>
<evidence type="ECO:0000259" key="5">
    <source>
        <dbReference type="Pfam" id="PF02558"/>
    </source>
</evidence>
<organism evidence="7 8">
    <name type="scientific">Brevibacterium jeotgali</name>
    <dbReference type="NCBI Taxonomy" id="1262550"/>
    <lineage>
        <taxon>Bacteria</taxon>
        <taxon>Bacillati</taxon>
        <taxon>Actinomycetota</taxon>
        <taxon>Actinomycetes</taxon>
        <taxon>Micrococcales</taxon>
        <taxon>Brevibacteriaceae</taxon>
        <taxon>Brevibacterium</taxon>
    </lineage>
</organism>
<dbReference type="InterPro" id="IPR008927">
    <property type="entry name" value="6-PGluconate_DH-like_C_sf"/>
</dbReference>
<dbReference type="InterPro" id="IPR003710">
    <property type="entry name" value="ApbA"/>
</dbReference>
<dbReference type="Proteomes" id="UP000234462">
    <property type="component" value="Unassembled WGS sequence"/>
</dbReference>
<keyword evidence="8" id="KW-1185">Reference proteome</keyword>
<evidence type="ECO:0000256" key="4">
    <source>
        <dbReference type="RuleBase" id="RU362068"/>
    </source>
</evidence>
<dbReference type="PANTHER" id="PTHR21708">
    <property type="entry name" value="PROBABLE 2-DEHYDROPANTOATE 2-REDUCTASE"/>
    <property type="match status" value="1"/>
</dbReference>
<keyword evidence="2 4" id="KW-0521">NADP</keyword>
<dbReference type="InterPro" id="IPR013332">
    <property type="entry name" value="KPR_N"/>
</dbReference>
<dbReference type="UniPathway" id="UPA00028">
    <property type="reaction ID" value="UER00004"/>
</dbReference>
<comment type="similarity">
    <text evidence="1 4">Belongs to the ketopantoate reductase family.</text>
</comment>
<evidence type="ECO:0000313" key="7">
    <source>
        <dbReference type="EMBL" id="SMY11434.1"/>
    </source>
</evidence>
<comment type="function">
    <text evidence="4">Catalyzes the NADPH-dependent reduction of ketopantoate into pantoic acid.</text>
</comment>
<dbReference type="GO" id="GO:0008677">
    <property type="term" value="F:2-dehydropantoate 2-reductase activity"/>
    <property type="evidence" value="ECO:0007669"/>
    <property type="project" value="UniProtKB-EC"/>
</dbReference>
<dbReference type="EC" id="1.1.1.169" evidence="4"/>
<dbReference type="OrthoDB" id="9793586at2"/>
<evidence type="ECO:0000256" key="1">
    <source>
        <dbReference type="ARBA" id="ARBA00007870"/>
    </source>
</evidence>
<dbReference type="NCBIfam" id="TIGR00745">
    <property type="entry name" value="apbA_panE"/>
    <property type="match status" value="1"/>
</dbReference>
<evidence type="ECO:0000313" key="8">
    <source>
        <dbReference type="Proteomes" id="UP000234462"/>
    </source>
</evidence>
<keyword evidence="4" id="KW-0566">Pantothenate biosynthesis</keyword>
<evidence type="ECO:0000259" key="6">
    <source>
        <dbReference type="Pfam" id="PF08546"/>
    </source>
</evidence>
<dbReference type="SUPFAM" id="SSF51735">
    <property type="entry name" value="NAD(P)-binding Rossmann-fold domains"/>
    <property type="match status" value="1"/>
</dbReference>
<protein>
    <recommendedName>
        <fullName evidence="4">2-dehydropantoate 2-reductase</fullName>
        <ecNumber evidence="4">1.1.1.169</ecNumber>
    </recommendedName>
    <alternativeName>
        <fullName evidence="4">Ketopantoate reductase</fullName>
    </alternativeName>
</protein>
<proteinExistence type="inferred from homology"/>
<accession>A0A2H1L3F0</accession>
<name>A0A2H1L3F0_9MICO</name>
<comment type="pathway">
    <text evidence="4">Cofactor biosynthesis; (R)-pantothenate biosynthesis; (R)-pantoate from 3-methyl-2-oxobutanoate: step 2/2.</text>
</comment>
<dbReference type="GO" id="GO:0015940">
    <property type="term" value="P:pantothenate biosynthetic process"/>
    <property type="evidence" value="ECO:0007669"/>
    <property type="project" value="UniProtKB-UniPathway"/>
</dbReference>
<sequence>MKILIVGAGATGGAFGARLLQAGRDVTFLVRKRRAEVLRSEGLRFRDPEGEHQHHVNAITAVDGTYDLVVVAVKAPALPAIIEQIRPAVHEKTLILPLLNGMRHIDQLAAAYPGQAIGGIVKIVGTIDGSGAVVQKTSMSAMTIGALDGRELPADVQGVFDVPGVSLAVVDDVLARLWEKWAFIASAGVVTCLFRGEVGDIIAAGGEALVLQAIAEAESVAAAAGHPVAEESHAQGVELLTAPGSPFTSSLYRDLQHGDPQEAEHILGDLAARAAAYGVPTPLLDATVVQLRTHERARVRQLQPSGL</sequence>
<dbReference type="PANTHER" id="PTHR21708:SF26">
    <property type="entry name" value="2-DEHYDROPANTOATE 2-REDUCTASE"/>
    <property type="match status" value="1"/>
</dbReference>
<evidence type="ECO:0000256" key="3">
    <source>
        <dbReference type="ARBA" id="ARBA00023002"/>
    </source>
</evidence>
<feature type="domain" description="Ketopantoate reductase N-terminal" evidence="5">
    <location>
        <begin position="3"/>
        <end position="148"/>
    </location>
</feature>
<dbReference type="InterPro" id="IPR051402">
    <property type="entry name" value="KPR-Related"/>
</dbReference>
<dbReference type="Pfam" id="PF08546">
    <property type="entry name" value="ApbA_C"/>
    <property type="match status" value="1"/>
</dbReference>
<keyword evidence="3 4" id="KW-0560">Oxidoreductase</keyword>
<dbReference type="InterPro" id="IPR013752">
    <property type="entry name" value="KPA_reductase"/>
</dbReference>
<reference evidence="8" key="1">
    <citation type="submission" date="2017-03" db="EMBL/GenBank/DDBJ databases">
        <authorList>
            <person name="Monnet C."/>
        </authorList>
    </citation>
    <scope>NUCLEOTIDE SEQUENCE [LARGE SCALE GENOMIC DNA]</scope>
    <source>
        <strain evidence="8">SJ5-8</strain>
    </source>
</reference>
<dbReference type="AlphaFoldDB" id="A0A2H1L3F0"/>
<evidence type="ECO:0000256" key="2">
    <source>
        <dbReference type="ARBA" id="ARBA00022857"/>
    </source>
</evidence>
<dbReference type="InterPro" id="IPR013328">
    <property type="entry name" value="6PGD_dom2"/>
</dbReference>
<dbReference type="InterPro" id="IPR036291">
    <property type="entry name" value="NAD(P)-bd_dom_sf"/>
</dbReference>
<dbReference type="Pfam" id="PF02558">
    <property type="entry name" value="ApbA"/>
    <property type="match status" value="1"/>
</dbReference>
<dbReference type="EMBL" id="FXZM01000004">
    <property type="protein sequence ID" value="SMY11434.1"/>
    <property type="molecule type" value="Genomic_DNA"/>
</dbReference>
<comment type="catalytic activity">
    <reaction evidence="4">
        <text>(R)-pantoate + NADP(+) = 2-dehydropantoate + NADPH + H(+)</text>
        <dbReference type="Rhea" id="RHEA:16233"/>
        <dbReference type="ChEBI" id="CHEBI:11561"/>
        <dbReference type="ChEBI" id="CHEBI:15378"/>
        <dbReference type="ChEBI" id="CHEBI:15980"/>
        <dbReference type="ChEBI" id="CHEBI:57783"/>
        <dbReference type="ChEBI" id="CHEBI:58349"/>
        <dbReference type="EC" id="1.1.1.169"/>
    </reaction>
</comment>
<dbReference type="SUPFAM" id="SSF48179">
    <property type="entry name" value="6-phosphogluconate dehydrogenase C-terminal domain-like"/>
    <property type="match status" value="1"/>
</dbReference>